<dbReference type="Proteomes" id="UP000007305">
    <property type="component" value="Chromosome 3"/>
</dbReference>
<proteinExistence type="predicted"/>
<sequence>MASFTLFLCARRNLSGIMSVRSSSPTSDTPKSALVAASGSNEEVTTVSSTAARIASSSGIAADVAASLYAAFHLNISSALSRPLLDRFIVAGRELGIMPL</sequence>
<evidence type="ECO:0000313" key="1">
    <source>
        <dbReference type="EnsemblPlants" id="Zm00001eb131640_P001"/>
    </source>
</evidence>
<name>A0A804N3E5_MAIZE</name>
<keyword evidence="2" id="KW-1185">Reference proteome</keyword>
<reference evidence="1" key="2">
    <citation type="submission" date="2019-07" db="EMBL/GenBank/DDBJ databases">
        <authorList>
            <person name="Seetharam A."/>
            <person name="Woodhouse M."/>
            <person name="Cannon E."/>
        </authorList>
    </citation>
    <scope>NUCLEOTIDE SEQUENCE [LARGE SCALE GENOMIC DNA]</scope>
    <source>
        <strain evidence="1">cv. B73</strain>
    </source>
</reference>
<evidence type="ECO:0000313" key="2">
    <source>
        <dbReference type="Proteomes" id="UP000007305"/>
    </source>
</evidence>
<dbReference type="EnsemblPlants" id="Zm00001eb131640_T001">
    <property type="protein sequence ID" value="Zm00001eb131640_P001"/>
    <property type="gene ID" value="Zm00001eb131640"/>
</dbReference>
<reference evidence="2" key="1">
    <citation type="submission" date="2015-12" db="EMBL/GenBank/DDBJ databases">
        <title>Update maize B73 reference genome by single molecule sequencing technologies.</title>
        <authorList>
            <consortium name="Maize Genome Sequencing Project"/>
            <person name="Ware D."/>
        </authorList>
    </citation>
    <scope>NUCLEOTIDE SEQUENCE [LARGE SCALE GENOMIC DNA]</scope>
    <source>
        <strain evidence="2">cv. B73</strain>
    </source>
</reference>
<organism evidence="1 2">
    <name type="scientific">Zea mays</name>
    <name type="common">Maize</name>
    <dbReference type="NCBI Taxonomy" id="4577"/>
    <lineage>
        <taxon>Eukaryota</taxon>
        <taxon>Viridiplantae</taxon>
        <taxon>Streptophyta</taxon>
        <taxon>Embryophyta</taxon>
        <taxon>Tracheophyta</taxon>
        <taxon>Spermatophyta</taxon>
        <taxon>Magnoliopsida</taxon>
        <taxon>Liliopsida</taxon>
        <taxon>Poales</taxon>
        <taxon>Poaceae</taxon>
        <taxon>PACMAD clade</taxon>
        <taxon>Panicoideae</taxon>
        <taxon>Andropogonodae</taxon>
        <taxon>Andropogoneae</taxon>
        <taxon>Tripsacinae</taxon>
        <taxon>Zea</taxon>
    </lineage>
</organism>
<reference evidence="1" key="3">
    <citation type="submission" date="2021-05" db="UniProtKB">
        <authorList>
            <consortium name="EnsemblPlants"/>
        </authorList>
    </citation>
    <scope>IDENTIFICATION</scope>
    <source>
        <strain evidence="1">cv. B73</strain>
    </source>
</reference>
<dbReference type="AlphaFoldDB" id="A0A804N3E5"/>
<dbReference type="Gramene" id="Zm00001eb131640_T001">
    <property type="protein sequence ID" value="Zm00001eb131640_P001"/>
    <property type="gene ID" value="Zm00001eb131640"/>
</dbReference>
<dbReference type="InParanoid" id="A0A804N3E5"/>
<protein>
    <submittedName>
        <fullName evidence="1">Uncharacterized protein</fullName>
    </submittedName>
</protein>
<accession>A0A804N3E5</accession>